<dbReference type="GeneID" id="39985029"/>
<gene>
    <name evidence="4" type="ORF">TM35_000122740</name>
</gene>
<proteinExistence type="predicted"/>
<keyword evidence="3" id="KW-0732">Signal</keyword>
<evidence type="ECO:0000256" key="3">
    <source>
        <dbReference type="SAM" id="SignalP"/>
    </source>
</evidence>
<dbReference type="OrthoDB" id="5919042at2759"/>
<dbReference type="AlphaFoldDB" id="A0A1X0NZ66"/>
<comment type="caution">
    <text evidence="4">The sequence shown here is derived from an EMBL/GenBank/DDBJ whole genome shotgun (WGS) entry which is preliminary data.</text>
</comment>
<feature type="region of interest" description="Disordered" evidence="2">
    <location>
        <begin position="266"/>
        <end position="316"/>
    </location>
</feature>
<dbReference type="VEuPathDB" id="TriTrypDB:TM35_000122740"/>
<accession>A0A1X0NZ66</accession>
<evidence type="ECO:0000313" key="5">
    <source>
        <dbReference type="Proteomes" id="UP000192257"/>
    </source>
</evidence>
<dbReference type="RefSeq" id="XP_028883565.1">
    <property type="nucleotide sequence ID" value="XM_029025249.1"/>
</dbReference>
<feature type="chain" id="PRO_5013140321" evidence="3">
    <location>
        <begin position="28"/>
        <end position="376"/>
    </location>
</feature>
<keyword evidence="5" id="KW-1185">Reference proteome</keyword>
<organism evidence="4 5">
    <name type="scientific">Trypanosoma theileri</name>
    <dbReference type="NCBI Taxonomy" id="67003"/>
    <lineage>
        <taxon>Eukaryota</taxon>
        <taxon>Discoba</taxon>
        <taxon>Euglenozoa</taxon>
        <taxon>Kinetoplastea</taxon>
        <taxon>Metakinetoplastina</taxon>
        <taxon>Trypanosomatida</taxon>
        <taxon>Trypanosomatidae</taxon>
        <taxon>Trypanosoma</taxon>
    </lineage>
</organism>
<feature type="coiled-coil region" evidence="1">
    <location>
        <begin position="39"/>
        <end position="73"/>
    </location>
</feature>
<dbReference type="SUPFAM" id="SSF58104">
    <property type="entry name" value="Methyl-accepting chemotaxis protein (MCP) signaling domain"/>
    <property type="match status" value="1"/>
</dbReference>
<protein>
    <submittedName>
        <fullName evidence="4">Uncharacterized protein</fullName>
    </submittedName>
</protein>
<reference evidence="4 5" key="1">
    <citation type="submission" date="2017-03" db="EMBL/GenBank/DDBJ databases">
        <title>An alternative strategy for trypanosome survival in the mammalian bloodstream revealed through genome and transcriptome analysis of the ubiquitous bovine parasite Trypanosoma (Megatrypanum) theileri.</title>
        <authorList>
            <person name="Kelly S."/>
            <person name="Ivens A."/>
            <person name="Mott A."/>
            <person name="O'Neill E."/>
            <person name="Emms D."/>
            <person name="Macleod O."/>
            <person name="Voorheis P."/>
            <person name="Matthews J."/>
            <person name="Matthews K."/>
            <person name="Carrington M."/>
        </authorList>
    </citation>
    <scope>NUCLEOTIDE SEQUENCE [LARGE SCALE GENOMIC DNA]</scope>
    <source>
        <strain evidence="4">Edinburgh</strain>
    </source>
</reference>
<evidence type="ECO:0000313" key="4">
    <source>
        <dbReference type="EMBL" id="ORC89499.1"/>
    </source>
</evidence>
<name>A0A1X0NZ66_9TRYP</name>
<feature type="signal peptide" evidence="3">
    <location>
        <begin position="1"/>
        <end position="27"/>
    </location>
</feature>
<dbReference type="EMBL" id="NBCO01000012">
    <property type="protein sequence ID" value="ORC89499.1"/>
    <property type="molecule type" value="Genomic_DNA"/>
</dbReference>
<evidence type="ECO:0000256" key="2">
    <source>
        <dbReference type="SAM" id="MobiDB-lite"/>
    </source>
</evidence>
<sequence>MTTMFVQLRRVVYLLVLLQCCACVAYAQSGDRASMTADEKNIEQGMTELRAKMEEEKKKVEDVLESVNTVKKEWSEVSKRVQNATTTAKEVGKLLMETKGRVLRQTENENKNMSELKEVLGKAVDASKEITDAVDNASLTAKKISNLTQEIQQGEEDLAKVIRHLTWTADKHINNEDETSLSEEKKKVKQLAEQCMKKVENVWTFLQRVNEVTTSTHSLVEKAEKQVATASVAAADLQKIINETYRACPEIKADLEREIEEANQRITETDTANEGKEPPHNNEELDDSLPNKQNEKETKDQNTNSTEAETEAMQMPNSSRINRTLRTKMKKAMLKHKRIIIVLRATFLHPVIHLLLDPRHHNHKVRRLILLQLQTI</sequence>
<feature type="compositionally biased region" description="Basic and acidic residues" evidence="2">
    <location>
        <begin position="273"/>
        <end position="283"/>
    </location>
</feature>
<dbReference type="Proteomes" id="UP000192257">
    <property type="component" value="Unassembled WGS sequence"/>
</dbReference>
<evidence type="ECO:0000256" key="1">
    <source>
        <dbReference type="SAM" id="Coils"/>
    </source>
</evidence>
<keyword evidence="1" id="KW-0175">Coiled coil</keyword>